<dbReference type="InterPro" id="IPR001633">
    <property type="entry name" value="EAL_dom"/>
</dbReference>
<dbReference type="RefSeq" id="WP_345198686.1">
    <property type="nucleotide sequence ID" value="NZ_BAABFL010000470.1"/>
</dbReference>
<dbReference type="NCBIfam" id="TIGR00254">
    <property type="entry name" value="GGDEF"/>
    <property type="match status" value="1"/>
</dbReference>
<dbReference type="SMART" id="SM00267">
    <property type="entry name" value="GGDEF"/>
    <property type="match status" value="1"/>
</dbReference>
<dbReference type="InterPro" id="IPR035919">
    <property type="entry name" value="EAL_sf"/>
</dbReference>
<dbReference type="InterPro" id="IPR011006">
    <property type="entry name" value="CheY-like_superfamily"/>
</dbReference>
<dbReference type="Pfam" id="PF00990">
    <property type="entry name" value="GGDEF"/>
    <property type="match status" value="1"/>
</dbReference>
<dbReference type="InterPro" id="IPR050706">
    <property type="entry name" value="Cyclic-di-GMP_PDE-like"/>
</dbReference>
<comment type="caution">
    <text evidence="1">Lacks conserved residue(s) required for the propagation of feature annotation.</text>
</comment>
<dbReference type="Pfam" id="PF00563">
    <property type="entry name" value="EAL"/>
    <property type="match status" value="1"/>
</dbReference>
<dbReference type="InterPro" id="IPR035965">
    <property type="entry name" value="PAS-like_dom_sf"/>
</dbReference>
<dbReference type="CDD" id="cd01949">
    <property type="entry name" value="GGDEF"/>
    <property type="match status" value="1"/>
</dbReference>
<feature type="domain" description="EAL" evidence="3">
    <location>
        <begin position="441"/>
        <end position="690"/>
    </location>
</feature>
<dbReference type="EMBL" id="BAABFL010000470">
    <property type="protein sequence ID" value="GAA4652170.1"/>
    <property type="molecule type" value="Genomic_DNA"/>
</dbReference>
<feature type="domain" description="Response regulatory" evidence="2">
    <location>
        <begin position="9"/>
        <end position="125"/>
    </location>
</feature>
<dbReference type="Gene3D" id="3.40.50.2300">
    <property type="match status" value="1"/>
</dbReference>
<evidence type="ECO:0000259" key="3">
    <source>
        <dbReference type="PROSITE" id="PS50883"/>
    </source>
</evidence>
<protein>
    <submittedName>
        <fullName evidence="5">Cyclic di-GMP-binding protein FimX</fullName>
    </submittedName>
</protein>
<dbReference type="SUPFAM" id="SSF52172">
    <property type="entry name" value="CheY-like"/>
    <property type="match status" value="1"/>
</dbReference>
<dbReference type="PANTHER" id="PTHR33121:SF23">
    <property type="entry name" value="CYCLIC DI-GMP PHOSPHODIESTERASE PDEB"/>
    <property type="match status" value="1"/>
</dbReference>
<dbReference type="Pfam" id="PF00989">
    <property type="entry name" value="PAS"/>
    <property type="match status" value="1"/>
</dbReference>
<dbReference type="InterPro" id="IPR013767">
    <property type="entry name" value="PAS_fold"/>
</dbReference>
<evidence type="ECO:0000259" key="2">
    <source>
        <dbReference type="PROSITE" id="PS50110"/>
    </source>
</evidence>
<gene>
    <name evidence="5" type="primary">fimX_2</name>
    <name evidence="5" type="ORF">GCM10023116_44540</name>
</gene>
<feature type="domain" description="GGDEF" evidence="4">
    <location>
        <begin position="298"/>
        <end position="431"/>
    </location>
</feature>
<dbReference type="Gene3D" id="3.20.20.450">
    <property type="entry name" value="EAL domain"/>
    <property type="match status" value="1"/>
</dbReference>
<dbReference type="SUPFAM" id="SSF55073">
    <property type="entry name" value="Nucleotide cyclase"/>
    <property type="match status" value="1"/>
</dbReference>
<evidence type="ECO:0000256" key="1">
    <source>
        <dbReference type="PROSITE-ProRule" id="PRU00169"/>
    </source>
</evidence>
<keyword evidence="6" id="KW-1185">Reference proteome</keyword>
<comment type="caution">
    <text evidence="5">The sequence shown here is derived from an EMBL/GenBank/DDBJ whole genome shotgun (WGS) entry which is preliminary data.</text>
</comment>
<dbReference type="Proteomes" id="UP001500604">
    <property type="component" value="Unassembled WGS sequence"/>
</dbReference>
<dbReference type="InterPro" id="IPR000014">
    <property type="entry name" value="PAS"/>
</dbReference>
<name>A0ABP8V827_9GAMM</name>
<evidence type="ECO:0000313" key="6">
    <source>
        <dbReference type="Proteomes" id="UP001500604"/>
    </source>
</evidence>
<organism evidence="5 6">
    <name type="scientific">Kistimonas scapharcae</name>
    <dbReference type="NCBI Taxonomy" id="1036133"/>
    <lineage>
        <taxon>Bacteria</taxon>
        <taxon>Pseudomonadati</taxon>
        <taxon>Pseudomonadota</taxon>
        <taxon>Gammaproteobacteria</taxon>
        <taxon>Oceanospirillales</taxon>
        <taxon>Endozoicomonadaceae</taxon>
        <taxon>Kistimonas</taxon>
    </lineage>
</organism>
<evidence type="ECO:0000313" key="5">
    <source>
        <dbReference type="EMBL" id="GAA4652170.1"/>
    </source>
</evidence>
<dbReference type="SMART" id="SM00091">
    <property type="entry name" value="PAS"/>
    <property type="match status" value="1"/>
</dbReference>
<dbReference type="PROSITE" id="PS50887">
    <property type="entry name" value="GGDEF"/>
    <property type="match status" value="1"/>
</dbReference>
<dbReference type="CDD" id="cd00130">
    <property type="entry name" value="PAS"/>
    <property type="match status" value="1"/>
</dbReference>
<proteinExistence type="predicted"/>
<dbReference type="PANTHER" id="PTHR33121">
    <property type="entry name" value="CYCLIC DI-GMP PHOSPHODIESTERASE PDEF"/>
    <property type="match status" value="1"/>
</dbReference>
<dbReference type="SUPFAM" id="SSF55785">
    <property type="entry name" value="PYP-like sensor domain (PAS domain)"/>
    <property type="match status" value="1"/>
</dbReference>
<dbReference type="InterPro" id="IPR043128">
    <property type="entry name" value="Rev_trsase/Diguanyl_cyclase"/>
</dbReference>
<reference evidence="6" key="1">
    <citation type="journal article" date="2019" name="Int. J. Syst. Evol. Microbiol.">
        <title>The Global Catalogue of Microorganisms (GCM) 10K type strain sequencing project: providing services to taxonomists for standard genome sequencing and annotation.</title>
        <authorList>
            <consortium name="The Broad Institute Genomics Platform"/>
            <consortium name="The Broad Institute Genome Sequencing Center for Infectious Disease"/>
            <person name="Wu L."/>
            <person name="Ma J."/>
        </authorList>
    </citation>
    <scope>NUCLEOTIDE SEQUENCE [LARGE SCALE GENOMIC DNA]</scope>
    <source>
        <strain evidence="6">JCM 17805</strain>
    </source>
</reference>
<dbReference type="InterPro" id="IPR000160">
    <property type="entry name" value="GGDEF_dom"/>
</dbReference>
<dbReference type="SMART" id="SM00052">
    <property type="entry name" value="EAL"/>
    <property type="match status" value="1"/>
</dbReference>
<dbReference type="InterPro" id="IPR029787">
    <property type="entry name" value="Nucleotide_cyclase"/>
</dbReference>
<dbReference type="CDD" id="cd01948">
    <property type="entry name" value="EAL"/>
    <property type="match status" value="1"/>
</dbReference>
<accession>A0ABP8V827</accession>
<dbReference type="PROSITE" id="PS50110">
    <property type="entry name" value="RESPONSE_REGULATORY"/>
    <property type="match status" value="1"/>
</dbReference>
<dbReference type="Gene3D" id="3.30.450.20">
    <property type="entry name" value="PAS domain"/>
    <property type="match status" value="1"/>
</dbReference>
<sequence>MADNNQTIRLLLLEQSQNDAEQQVNLFRNAGHAIRAHRITSSEDLDDSLSSQTWDLLIAAEETDTLTAQQVLNRIHQLKRDIPAIIRMGNSEPETTEEWLKTGAMDAIPAGRDVHLLLAALREVGHLNDRRRRQQAESVLAETEKRCELLLESSKDAIAYVHDGMHIYANPAYLTLFACDDPDEMICIPAIDLIHGEDQTAFRQFLKDFHQGSDVGELTFQGVRSDDSTFKARMTLSAASYEGEPCTQIVIRMDRVDPELEARLQELSHKDLTTGLFNRQYFAEQLAGAVELAVQGKSNSTLLDIRLDTFNDVKRSRGIADADLLLADVAKVMQGHIREPQLLARYGDDIFLALIYGDDEDTLDNLTTTLLESVERHLSEVSGQTLQSTLSIGIMPVNGQHQDVEYLLNQAEYACLKARKAGGNQTALYDPKEELERKAREGNIVAMAQNAMENNGFTLLYQPVVNLEHPEEQYEVYVRLNSNDEEDSITTEEFLEACQKAGLARKVDRWVILQAIKQLAEKRKTHPETRLFVNISGESVRDQTLPSWLNIALKAANLPANSLTIQISESELVKYLKKAEPVFSALKENGFGLCISHFGLADKPLATLSHIAVDRVKIEASHIADITTDEKSKNQLQDLVNMLSDNDIAVVMPRVESASELACLWQMDVGYVQGYYIQAPEPDMHYDFEQ</sequence>
<dbReference type="InterPro" id="IPR001789">
    <property type="entry name" value="Sig_transdc_resp-reg_receiver"/>
</dbReference>
<dbReference type="SUPFAM" id="SSF141868">
    <property type="entry name" value="EAL domain-like"/>
    <property type="match status" value="1"/>
</dbReference>
<dbReference type="Gene3D" id="3.30.70.270">
    <property type="match status" value="1"/>
</dbReference>
<evidence type="ECO:0000259" key="4">
    <source>
        <dbReference type="PROSITE" id="PS50887"/>
    </source>
</evidence>
<dbReference type="PROSITE" id="PS50883">
    <property type="entry name" value="EAL"/>
    <property type="match status" value="1"/>
</dbReference>